<feature type="region of interest" description="Disordered" evidence="1">
    <location>
        <begin position="197"/>
        <end position="220"/>
    </location>
</feature>
<keyword evidence="3" id="KW-1185">Reference proteome</keyword>
<gene>
    <name evidence="2" type="ORF">NM961_08835</name>
</gene>
<sequence>MRIDKNLVVIGLSDDDTAHLRLLMRKAADQLQQHWRWGTEEKADLVIVDTESFAGQMARTRSIAAGLRCAVITDDPAASDQELRLHRPLKLPNVVDVLNRAGGGLVLLPQIDGGHDDLYLEFAATPSRKLDPPDSARALLQDSGADHAASSDALFKRDESSSKPRYSVPLTLDEKTEIEGVTGHSRRSDYHVTDNEALLGSGAPGPNTLPQIRRGGSVETGRENAKYPLRAYLEQSLLAGPAQLKLDNAPISLTLDPKNGVFHTDGNLAQLELYVREPVWRSDWRTLTTGEINQIRENQPAQPYHNLIWLEALVTSGGRLAPQLDPGGTYRLKHWLELDRDVRQHQRIARAMMQPARLNEIAANANVPMADVFDVVNAYHAVGMIEWESRASLRAQKNDQGGLLSRLKRPFGKS</sequence>
<reference evidence="2" key="1">
    <citation type="submission" date="2022-07" db="EMBL/GenBank/DDBJ databases">
        <title>Tahibacter sp., a new gammaproteobacterium isolated from the silt sample collected at pig farm.</title>
        <authorList>
            <person name="Chen H."/>
        </authorList>
    </citation>
    <scope>NUCLEOTIDE SEQUENCE</scope>
    <source>
        <strain evidence="2">P2K</strain>
    </source>
</reference>
<dbReference type="EMBL" id="JANFQO010000006">
    <property type="protein sequence ID" value="MCQ4164815.1"/>
    <property type="molecule type" value="Genomic_DNA"/>
</dbReference>
<accession>A0ABT1QRC0</accession>
<organism evidence="2 3">
    <name type="scientific">Tahibacter harae</name>
    <dbReference type="NCBI Taxonomy" id="2963937"/>
    <lineage>
        <taxon>Bacteria</taxon>
        <taxon>Pseudomonadati</taxon>
        <taxon>Pseudomonadota</taxon>
        <taxon>Gammaproteobacteria</taxon>
        <taxon>Lysobacterales</taxon>
        <taxon>Rhodanobacteraceae</taxon>
        <taxon>Tahibacter</taxon>
    </lineage>
</organism>
<dbReference type="Proteomes" id="UP001165498">
    <property type="component" value="Unassembled WGS sequence"/>
</dbReference>
<proteinExistence type="predicted"/>
<evidence type="ECO:0000313" key="3">
    <source>
        <dbReference type="Proteomes" id="UP001165498"/>
    </source>
</evidence>
<evidence type="ECO:0000256" key="1">
    <source>
        <dbReference type="SAM" id="MobiDB-lite"/>
    </source>
</evidence>
<protein>
    <submittedName>
        <fullName evidence="2">Uncharacterized protein</fullName>
    </submittedName>
</protein>
<evidence type="ECO:0000313" key="2">
    <source>
        <dbReference type="EMBL" id="MCQ4164815.1"/>
    </source>
</evidence>
<comment type="caution">
    <text evidence="2">The sequence shown here is derived from an EMBL/GenBank/DDBJ whole genome shotgun (WGS) entry which is preliminary data.</text>
</comment>
<name>A0ABT1QRC0_9GAMM</name>
<dbReference type="RefSeq" id="WP_255913761.1">
    <property type="nucleotide sequence ID" value="NZ_JANFQO010000006.1"/>
</dbReference>